<keyword evidence="1" id="KW-0853">WD repeat</keyword>
<dbReference type="InterPro" id="IPR015943">
    <property type="entry name" value="WD40/YVTN_repeat-like_dom_sf"/>
</dbReference>
<evidence type="ECO:0000313" key="3">
    <source>
        <dbReference type="EMBL" id="KAK3268211.1"/>
    </source>
</evidence>
<dbReference type="SUPFAM" id="SSF50978">
    <property type="entry name" value="WD40 repeat-like"/>
    <property type="match status" value="1"/>
</dbReference>
<feature type="compositionally biased region" description="Polar residues" evidence="2">
    <location>
        <begin position="592"/>
        <end position="618"/>
    </location>
</feature>
<dbReference type="Gene3D" id="2.130.10.10">
    <property type="entry name" value="YVTN repeat-like/Quinoprotein amine dehydrogenase"/>
    <property type="match status" value="1"/>
</dbReference>
<dbReference type="Pfam" id="PF00400">
    <property type="entry name" value="WD40"/>
    <property type="match status" value="2"/>
</dbReference>
<feature type="repeat" description="WD" evidence="1">
    <location>
        <begin position="102"/>
        <end position="144"/>
    </location>
</feature>
<proteinExistence type="predicted"/>
<keyword evidence="4" id="KW-1185">Reference proteome</keyword>
<dbReference type="EMBL" id="LGRX02011960">
    <property type="protein sequence ID" value="KAK3268211.1"/>
    <property type="molecule type" value="Genomic_DNA"/>
</dbReference>
<dbReference type="SMART" id="SM00320">
    <property type="entry name" value="WD40"/>
    <property type="match status" value="4"/>
</dbReference>
<dbReference type="InterPro" id="IPR001680">
    <property type="entry name" value="WD40_rpt"/>
</dbReference>
<feature type="region of interest" description="Disordered" evidence="2">
    <location>
        <begin position="577"/>
        <end position="618"/>
    </location>
</feature>
<comment type="caution">
    <text evidence="3">The sequence shown here is derived from an EMBL/GenBank/DDBJ whole genome shotgun (WGS) entry which is preliminary data.</text>
</comment>
<dbReference type="PANTHER" id="PTHR22874">
    <property type="entry name" value="ACTIVATING MOLECULE IN BECN1-REGULATED AUTOPHAGY PROTEIN 1"/>
    <property type="match status" value="1"/>
</dbReference>
<name>A0AAE0FY75_9CHLO</name>
<dbReference type="GO" id="GO:0000423">
    <property type="term" value="P:mitophagy"/>
    <property type="evidence" value="ECO:0007669"/>
    <property type="project" value="TreeGrafter"/>
</dbReference>
<evidence type="ECO:0000256" key="1">
    <source>
        <dbReference type="PROSITE-ProRule" id="PRU00221"/>
    </source>
</evidence>
<dbReference type="GO" id="GO:1990756">
    <property type="term" value="F:ubiquitin-like ligase-substrate adaptor activity"/>
    <property type="evidence" value="ECO:0007669"/>
    <property type="project" value="TreeGrafter"/>
</dbReference>
<protein>
    <submittedName>
        <fullName evidence="3">Uncharacterized protein</fullName>
    </submittedName>
</protein>
<dbReference type="PROSITE" id="PS50082">
    <property type="entry name" value="WD_REPEATS_2"/>
    <property type="match status" value="1"/>
</dbReference>
<reference evidence="3 4" key="1">
    <citation type="journal article" date="2015" name="Genome Biol. Evol.">
        <title>Comparative Genomics of a Bacterivorous Green Alga Reveals Evolutionary Causalities and Consequences of Phago-Mixotrophic Mode of Nutrition.</title>
        <authorList>
            <person name="Burns J.A."/>
            <person name="Paasch A."/>
            <person name="Narechania A."/>
            <person name="Kim E."/>
        </authorList>
    </citation>
    <scope>NUCLEOTIDE SEQUENCE [LARGE SCALE GENOMIC DNA]</scope>
    <source>
        <strain evidence="3 4">PLY_AMNH</strain>
    </source>
</reference>
<dbReference type="PANTHER" id="PTHR22874:SF1">
    <property type="entry name" value="ACTIVATING MOLECULE IN BECN1-REGULATED AUTOPHAGY PROTEIN 1"/>
    <property type="match status" value="1"/>
</dbReference>
<dbReference type="InterPro" id="IPR036322">
    <property type="entry name" value="WD40_repeat_dom_sf"/>
</dbReference>
<accession>A0AAE0FY75</accession>
<dbReference type="InterPro" id="IPR052596">
    <property type="entry name" value="AMBRA1_autophagy"/>
</dbReference>
<evidence type="ECO:0000256" key="2">
    <source>
        <dbReference type="SAM" id="MobiDB-lite"/>
    </source>
</evidence>
<organism evidence="3 4">
    <name type="scientific">Cymbomonas tetramitiformis</name>
    <dbReference type="NCBI Taxonomy" id="36881"/>
    <lineage>
        <taxon>Eukaryota</taxon>
        <taxon>Viridiplantae</taxon>
        <taxon>Chlorophyta</taxon>
        <taxon>Pyramimonadophyceae</taxon>
        <taxon>Pyramimonadales</taxon>
        <taxon>Pyramimonadaceae</taxon>
        <taxon>Cymbomonas</taxon>
    </lineage>
</organism>
<evidence type="ECO:0000313" key="4">
    <source>
        <dbReference type="Proteomes" id="UP001190700"/>
    </source>
</evidence>
<dbReference type="PROSITE" id="PS50294">
    <property type="entry name" value="WD_REPEATS_REGION"/>
    <property type="match status" value="1"/>
</dbReference>
<sequence length="770" mass="81159">MLGSRPECHNIARLLAERETFPRGTPFCNRRVPEGEIERALGCWVESDSLRRCTATYCPLQPAPRSTIAVAFSPDGTLLASTHGDHTVKLICCRTATCLRTLEGHRRTPWVVRFHPTSSQILASGSLDHEVRIWNAHTAECINTFDFGRPIASLAFHAVGNILAIASGHRLYMWEYEAQGEKASPQIALRTRRSLRAVRFHPHGAPLLLSAEVNDVDAQQDIPLSTATTSLPTGPVDTRAWDMVYAAARAAAAAAVTGTPQPHQRVPSGDPQTLPVFQPLVSPEELHAAAAAAGAAAAGVGTVSMPPGTVATRPGRTTATPMEGVEAQARLGATTQAAAASAAAQMVLETGRAMSADGVAGMIGMAAAAAVTAANHTIVQQAAAAAASTRAINIPIIGRQRRAPQGIGEAPQPAFGLDPTSRVPSGILLQADEPVPMEEDTQQPVALETALAVPNGNAVPISLPSGWANLPPEMLHSFMTTGGQSVASAAAAAATAAASAVATAAINGYSSGDAPCTVKLRLWPFEMARPDAALDNDKARLTIPHAVLCSEMGAHFSPCGRYLAACVACRPASARPEDVSSAPAQPAGRQEAVSSTDYTGQRSGASQTQPGTASSNEANGPQVVYELRVYSLEEDRFGEVLAARAVRAAHCLTSIQFSPSSEHLLLAYGRRHPSLLRTLWADGGHIIPVHTILEVYKVSDMQCIRVVPSAEDEVNVACFHPMPGGGLAYGTKEGRLRILRHDCCESRPDAERPGLLRCFEDEVLETEITA</sequence>
<dbReference type="AlphaFoldDB" id="A0AAE0FY75"/>
<gene>
    <name evidence="3" type="ORF">CYMTET_23274</name>
</gene>
<dbReference type="Proteomes" id="UP001190700">
    <property type="component" value="Unassembled WGS sequence"/>
</dbReference>
<dbReference type="GO" id="GO:0080008">
    <property type="term" value="C:Cul4-RING E3 ubiquitin ligase complex"/>
    <property type="evidence" value="ECO:0007669"/>
    <property type="project" value="TreeGrafter"/>
</dbReference>
<dbReference type="GO" id="GO:0000045">
    <property type="term" value="P:autophagosome assembly"/>
    <property type="evidence" value="ECO:0007669"/>
    <property type="project" value="TreeGrafter"/>
</dbReference>